<evidence type="ECO:0000313" key="2">
    <source>
        <dbReference type="EMBL" id="PWR75740.1"/>
    </source>
</evidence>
<proteinExistence type="predicted"/>
<organism evidence="2 3">
    <name type="scientific">Methanospirillum stamsii</name>
    <dbReference type="NCBI Taxonomy" id="1277351"/>
    <lineage>
        <taxon>Archaea</taxon>
        <taxon>Methanobacteriati</taxon>
        <taxon>Methanobacteriota</taxon>
        <taxon>Stenosarchaea group</taxon>
        <taxon>Methanomicrobia</taxon>
        <taxon>Methanomicrobiales</taxon>
        <taxon>Methanospirillaceae</taxon>
        <taxon>Methanospirillum</taxon>
    </lineage>
</organism>
<protein>
    <submittedName>
        <fullName evidence="2">Uncharacterized protein</fullName>
    </submittedName>
</protein>
<feature type="compositionally biased region" description="Polar residues" evidence="1">
    <location>
        <begin position="70"/>
        <end position="81"/>
    </location>
</feature>
<feature type="region of interest" description="Disordered" evidence="1">
    <location>
        <begin position="1"/>
        <end position="106"/>
    </location>
</feature>
<evidence type="ECO:0000313" key="3">
    <source>
        <dbReference type="Proteomes" id="UP000245934"/>
    </source>
</evidence>
<keyword evidence="3" id="KW-1185">Reference proteome</keyword>
<reference evidence="2 3" key="1">
    <citation type="submission" date="2018-05" db="EMBL/GenBank/DDBJ databases">
        <title>Draft genome of Methanospirillum stamsii Pt1.</title>
        <authorList>
            <person name="Dueholm M.S."/>
            <person name="Nielsen P.H."/>
            <person name="Bakmann L.F."/>
            <person name="Otzen D.E."/>
        </authorList>
    </citation>
    <scope>NUCLEOTIDE SEQUENCE [LARGE SCALE GENOMIC DNA]</scope>
    <source>
        <strain evidence="2 3">Pt1</strain>
    </source>
</reference>
<dbReference type="EMBL" id="QGMZ01000008">
    <property type="protein sequence ID" value="PWR75740.1"/>
    <property type="molecule type" value="Genomic_DNA"/>
</dbReference>
<feature type="compositionally biased region" description="Low complexity" evidence="1">
    <location>
        <begin position="82"/>
        <end position="93"/>
    </location>
</feature>
<name>A0A2V2NAG4_9EURY</name>
<dbReference type="GeneID" id="97609512"/>
<dbReference type="RefSeq" id="WP_109939805.1">
    <property type="nucleotide sequence ID" value="NZ_CP176366.1"/>
</dbReference>
<gene>
    <name evidence="2" type="ORF">DLD82_03930</name>
</gene>
<sequence length="165" mass="17949">MMMIPAEVAEAGGSERNGSGNLPPGNKDRDDDNSSKNNNKNNFYYNERKDEDLQSTHEPVITYDSAPENFRTSASLDQNTQSDSSSVVDSTTGDDLDRGTLPLTTANTPRIPLSHIDPDDYTPMNGVWSGPCAVCGGKWAVVPVDLYSTKKLAIIYLDNVAKTMT</sequence>
<feature type="compositionally biased region" description="Basic and acidic residues" evidence="1">
    <location>
        <begin position="46"/>
        <end position="55"/>
    </location>
</feature>
<evidence type="ECO:0000256" key="1">
    <source>
        <dbReference type="SAM" id="MobiDB-lite"/>
    </source>
</evidence>
<comment type="caution">
    <text evidence="2">The sequence shown here is derived from an EMBL/GenBank/DDBJ whole genome shotgun (WGS) entry which is preliminary data.</text>
</comment>
<accession>A0A2V2NAG4</accession>
<dbReference type="Proteomes" id="UP000245934">
    <property type="component" value="Unassembled WGS sequence"/>
</dbReference>
<dbReference type="AlphaFoldDB" id="A0A2V2NAG4"/>